<organism evidence="2 3">
    <name type="scientific">Pseudidiomarina gelatinasegens</name>
    <dbReference type="NCBI Taxonomy" id="2487740"/>
    <lineage>
        <taxon>Bacteria</taxon>
        <taxon>Pseudomonadati</taxon>
        <taxon>Pseudomonadota</taxon>
        <taxon>Gammaproteobacteria</taxon>
        <taxon>Alteromonadales</taxon>
        <taxon>Idiomarinaceae</taxon>
        <taxon>Pseudidiomarina</taxon>
    </lineage>
</organism>
<keyword evidence="1" id="KW-0732">Signal</keyword>
<name>A0A451GEC4_9GAMM</name>
<dbReference type="PROSITE" id="PS51257">
    <property type="entry name" value="PROKAR_LIPOPROTEIN"/>
    <property type="match status" value="1"/>
</dbReference>
<dbReference type="OrthoDB" id="1524207at2"/>
<gene>
    <name evidence="2" type="ORF">EGC76_07150</name>
</gene>
<reference evidence="2 3" key="1">
    <citation type="submission" date="2018-12" db="EMBL/GenBank/DDBJ databases">
        <authorList>
            <person name="Li A."/>
            <person name="Zhang M."/>
            <person name="Zhu H."/>
        </authorList>
    </citation>
    <scope>NUCLEOTIDE SEQUENCE [LARGE SCALE GENOMIC DNA]</scope>
    <source>
        <strain evidence="2 3">R04H25</strain>
    </source>
</reference>
<sequence length="210" mass="22996">MMIRTPFAIGSTGMATLAMSTLLLAACAPAEQTPAAQDYVAEQTAFMDAFRPYCGQAFAATIVEDNQPSAAWDYPLVVHVRDCEDNVVRMPLHVGDDRSRTWVLTQHGGYIDFQHIHLHEDGSADAVSPYGGQTLAAGSATMQAFPVDEASKKLFVENGLDVSITNTWTISFVDDQTMSYKLSRPGRIFEVHVDLSQPIDVPPPAWGYQQ</sequence>
<dbReference type="EMBL" id="RSFE01000004">
    <property type="protein sequence ID" value="RWU11308.1"/>
    <property type="molecule type" value="Genomic_DNA"/>
</dbReference>
<evidence type="ECO:0000256" key="1">
    <source>
        <dbReference type="SAM" id="SignalP"/>
    </source>
</evidence>
<dbReference type="Proteomes" id="UP000288789">
    <property type="component" value="Unassembled WGS sequence"/>
</dbReference>
<feature type="chain" id="PRO_5019314981" description="Outer membrane lipoprotein carrier protein LolA" evidence="1">
    <location>
        <begin position="26"/>
        <end position="210"/>
    </location>
</feature>
<evidence type="ECO:0008006" key="4">
    <source>
        <dbReference type="Google" id="ProtNLM"/>
    </source>
</evidence>
<accession>A0A451GEC4</accession>
<proteinExistence type="predicted"/>
<feature type="signal peptide" evidence="1">
    <location>
        <begin position="1"/>
        <end position="25"/>
    </location>
</feature>
<evidence type="ECO:0000313" key="2">
    <source>
        <dbReference type="EMBL" id="RWU11308.1"/>
    </source>
</evidence>
<dbReference type="AlphaFoldDB" id="A0A451GEC4"/>
<keyword evidence="3" id="KW-1185">Reference proteome</keyword>
<protein>
    <recommendedName>
        <fullName evidence="4">Outer membrane lipoprotein carrier protein LolA</fullName>
    </recommendedName>
</protein>
<evidence type="ECO:0000313" key="3">
    <source>
        <dbReference type="Proteomes" id="UP000288789"/>
    </source>
</evidence>
<comment type="caution">
    <text evidence="2">The sequence shown here is derived from an EMBL/GenBank/DDBJ whole genome shotgun (WGS) entry which is preliminary data.</text>
</comment>